<feature type="domain" description="Outer membrane protein beta-barrel" evidence="2">
    <location>
        <begin position="34"/>
        <end position="227"/>
    </location>
</feature>
<dbReference type="OrthoDB" id="1014137at2"/>
<dbReference type="InterPro" id="IPR025665">
    <property type="entry name" value="Beta-barrel_OMP_2"/>
</dbReference>
<proteinExistence type="predicted"/>
<sequence>MKKIFMAISLFTISIATYAWKPADLLHNYSYYARAAYNLGGTAPIGMPSTIRKMNSYSLRPNFMLGVDAYHPFNDRWGIMFGLHFENKGMKVDATVKNYHMKMVQGGESIEGMFTGRVMTQVDQSLGTIPVQATYDLSDKVRLKLGPYFSYVSSHKFCGYAYDGYLREGSPTGPKIELGNDANSRGDFDFSDDMRNWQFGIDAGVDWYFSKRWGGFAGLTWGLSEVFKKNFSVIEQPMYPIYGEIGLIYQLK</sequence>
<protein>
    <submittedName>
        <fullName evidence="3">PorT family protein</fullName>
    </submittedName>
</protein>
<feature type="signal peptide" evidence="1">
    <location>
        <begin position="1"/>
        <end position="18"/>
    </location>
</feature>
<evidence type="ECO:0000259" key="2">
    <source>
        <dbReference type="Pfam" id="PF13568"/>
    </source>
</evidence>
<comment type="caution">
    <text evidence="3">The sequence shown here is derived from an EMBL/GenBank/DDBJ whole genome shotgun (WGS) entry which is preliminary data.</text>
</comment>
<keyword evidence="1" id="KW-0732">Signal</keyword>
<accession>A0A4Y8VUI3</accession>
<keyword evidence="4" id="KW-1185">Reference proteome</keyword>
<dbReference type="Gene3D" id="2.40.160.20">
    <property type="match status" value="1"/>
</dbReference>
<organism evidence="3 4">
    <name type="scientific">Segatella hominis</name>
    <dbReference type="NCBI Taxonomy" id="2518605"/>
    <lineage>
        <taxon>Bacteria</taxon>
        <taxon>Pseudomonadati</taxon>
        <taxon>Bacteroidota</taxon>
        <taxon>Bacteroidia</taxon>
        <taxon>Bacteroidales</taxon>
        <taxon>Prevotellaceae</taxon>
        <taxon>Segatella</taxon>
    </lineage>
</organism>
<dbReference type="Pfam" id="PF13568">
    <property type="entry name" value="OMP_b-brl_2"/>
    <property type="match status" value="1"/>
</dbReference>
<reference evidence="3 4" key="1">
    <citation type="submission" date="2019-02" db="EMBL/GenBank/DDBJ databases">
        <title>Draft Genome Sequence of the Prevotella sp. BCRC 81118, Isolated from Human Feces.</title>
        <authorList>
            <person name="Huang C.-H."/>
        </authorList>
    </citation>
    <scope>NUCLEOTIDE SEQUENCE [LARGE SCALE GENOMIC DNA]</scope>
    <source>
        <strain evidence="3 4">BCRC 81118</strain>
    </source>
</reference>
<dbReference type="RefSeq" id="WP_134842721.1">
    <property type="nucleotide sequence ID" value="NZ_SGVY01000005.1"/>
</dbReference>
<name>A0A4Y8VUI3_9BACT</name>
<dbReference type="AlphaFoldDB" id="A0A4Y8VUI3"/>
<gene>
    <name evidence="3" type="ORF">EXN75_02970</name>
</gene>
<dbReference type="Proteomes" id="UP000297872">
    <property type="component" value="Unassembled WGS sequence"/>
</dbReference>
<dbReference type="EMBL" id="SGVY01000005">
    <property type="protein sequence ID" value="TFH84065.1"/>
    <property type="molecule type" value="Genomic_DNA"/>
</dbReference>
<feature type="chain" id="PRO_5021507865" evidence="1">
    <location>
        <begin position="19"/>
        <end position="252"/>
    </location>
</feature>
<evidence type="ECO:0000313" key="3">
    <source>
        <dbReference type="EMBL" id="TFH84065.1"/>
    </source>
</evidence>
<dbReference type="SUPFAM" id="SSF56935">
    <property type="entry name" value="Porins"/>
    <property type="match status" value="1"/>
</dbReference>
<dbReference type="GeneID" id="302994259"/>
<evidence type="ECO:0000313" key="4">
    <source>
        <dbReference type="Proteomes" id="UP000297872"/>
    </source>
</evidence>
<evidence type="ECO:0000256" key="1">
    <source>
        <dbReference type="SAM" id="SignalP"/>
    </source>
</evidence>